<sequence length="84" mass="8522">MNKKTLSIVAAILTIAGGTAAVAAELPTYEANGFPVSPMQVRVLGAAHVEQQVAAPTTVASAHQAKVLSPRKVKTADVTTGAAR</sequence>
<keyword evidence="3" id="KW-1185">Reference proteome</keyword>
<comment type="caution">
    <text evidence="2">The sequence shown here is derived from an EMBL/GenBank/DDBJ whole genome shotgun (WGS) entry which is preliminary data.</text>
</comment>
<dbReference type="Proteomes" id="UP000231194">
    <property type="component" value="Unassembled WGS sequence"/>
</dbReference>
<dbReference type="AlphaFoldDB" id="A0A2M8R3R2"/>
<evidence type="ECO:0000313" key="3">
    <source>
        <dbReference type="Proteomes" id="UP000231194"/>
    </source>
</evidence>
<evidence type="ECO:0000313" key="2">
    <source>
        <dbReference type="EMBL" id="PJG52461.1"/>
    </source>
</evidence>
<evidence type="ECO:0000256" key="1">
    <source>
        <dbReference type="SAM" id="SignalP"/>
    </source>
</evidence>
<feature type="signal peptide" evidence="1">
    <location>
        <begin position="1"/>
        <end position="23"/>
    </location>
</feature>
<feature type="chain" id="PRO_5014980414" description="DUF4148 domain-containing protein" evidence="1">
    <location>
        <begin position="24"/>
        <end position="84"/>
    </location>
</feature>
<dbReference type="RefSeq" id="WP_100234512.1">
    <property type="nucleotide sequence ID" value="NZ_PGVG01000024.1"/>
</dbReference>
<keyword evidence="1" id="KW-0732">Signal</keyword>
<accession>A0A2M8R3R2</accession>
<proteinExistence type="predicted"/>
<name>A0A2M8R3R2_9BRAD</name>
<protein>
    <recommendedName>
        <fullName evidence="4">DUF4148 domain-containing protein</fullName>
    </recommendedName>
</protein>
<gene>
    <name evidence="2" type="ORF">CVM73_25145</name>
</gene>
<reference evidence="2 3" key="1">
    <citation type="submission" date="2017-11" db="EMBL/GenBank/DDBJ databases">
        <title>Bradyrhizobium forestalis sp. nov., an efficient nitrogen-fixing bacterium isolated from nodules of forest legume species in the Amazon.</title>
        <authorList>
            <person name="Costa E.M."/>
            <person name="Guimaraes A."/>
            <person name="Carvalho T.S."/>
            <person name="Rodrigues T.L."/>
            <person name="Ribeiro P.R.A."/>
            <person name="Lebbe L."/>
            <person name="Willems A."/>
            <person name="Moreira F.M.S."/>
        </authorList>
    </citation>
    <scope>NUCLEOTIDE SEQUENCE [LARGE SCALE GENOMIC DNA]</scope>
    <source>
        <strain evidence="2 3">INPA54B</strain>
    </source>
</reference>
<organism evidence="2 3">
    <name type="scientific">Bradyrhizobium forestalis</name>
    <dbReference type="NCBI Taxonomy" id="1419263"/>
    <lineage>
        <taxon>Bacteria</taxon>
        <taxon>Pseudomonadati</taxon>
        <taxon>Pseudomonadota</taxon>
        <taxon>Alphaproteobacteria</taxon>
        <taxon>Hyphomicrobiales</taxon>
        <taxon>Nitrobacteraceae</taxon>
        <taxon>Bradyrhizobium</taxon>
    </lineage>
</organism>
<evidence type="ECO:0008006" key="4">
    <source>
        <dbReference type="Google" id="ProtNLM"/>
    </source>
</evidence>
<dbReference type="OrthoDB" id="8243643at2"/>
<dbReference type="EMBL" id="PGVG01000024">
    <property type="protein sequence ID" value="PJG52461.1"/>
    <property type="molecule type" value="Genomic_DNA"/>
</dbReference>